<evidence type="ECO:0000256" key="3">
    <source>
        <dbReference type="ARBA" id="ARBA00022448"/>
    </source>
</evidence>
<feature type="transmembrane region" description="Helical" evidence="8">
    <location>
        <begin position="609"/>
        <end position="626"/>
    </location>
</feature>
<keyword evidence="6 8" id="KW-0472">Membrane</keyword>
<evidence type="ECO:0000256" key="2">
    <source>
        <dbReference type="ARBA" id="ARBA00007779"/>
    </source>
</evidence>
<feature type="transmembrane region" description="Helical" evidence="8">
    <location>
        <begin position="754"/>
        <end position="772"/>
    </location>
</feature>
<feature type="domain" description="CSC1/OSCA1-like 7TM region" evidence="9">
    <location>
        <begin position="467"/>
        <end position="740"/>
    </location>
</feature>
<feature type="region of interest" description="Disordered" evidence="7">
    <location>
        <begin position="816"/>
        <end position="882"/>
    </location>
</feature>
<reference evidence="13 14" key="1">
    <citation type="submission" date="2019-11" db="EMBL/GenBank/DDBJ databases">
        <title>Venturia inaequalis Genome Resource.</title>
        <authorList>
            <person name="Lichtner F.J."/>
        </authorList>
    </citation>
    <scope>NUCLEOTIDE SEQUENCE [LARGE SCALE GENOMIC DNA]</scope>
    <source>
        <strain evidence="13">Bline_iso_100314</strain>
    </source>
</reference>
<dbReference type="PANTHER" id="PTHR13018:SF20">
    <property type="entry name" value="SPORULATION-SPECIFIC PROTEIN 75"/>
    <property type="match status" value="1"/>
</dbReference>
<dbReference type="Proteomes" id="UP000433883">
    <property type="component" value="Unassembled WGS sequence"/>
</dbReference>
<dbReference type="GO" id="GO:0005227">
    <property type="term" value="F:calcium-activated cation channel activity"/>
    <property type="evidence" value="ECO:0007669"/>
    <property type="project" value="InterPro"/>
</dbReference>
<dbReference type="InterPro" id="IPR032880">
    <property type="entry name" value="CSC1/OSCA1-like_N"/>
</dbReference>
<feature type="compositionally biased region" description="Basic residues" evidence="7">
    <location>
        <begin position="859"/>
        <end position="868"/>
    </location>
</feature>
<feature type="transmembrane region" description="Helical" evidence="8">
    <location>
        <begin position="665"/>
        <end position="698"/>
    </location>
</feature>
<feature type="transmembrane region" description="Helical" evidence="8">
    <location>
        <begin position="560"/>
        <end position="589"/>
    </location>
</feature>
<dbReference type="InterPro" id="IPR003864">
    <property type="entry name" value="CSC1/OSCA1-like_7TM"/>
</dbReference>
<keyword evidence="4 8" id="KW-0812">Transmembrane</keyword>
<feature type="transmembrane region" description="Helical" evidence="8">
    <location>
        <begin position="103"/>
        <end position="126"/>
    </location>
</feature>
<dbReference type="Pfam" id="PF14703">
    <property type="entry name" value="PHM7_cyt"/>
    <property type="match status" value="1"/>
</dbReference>
<evidence type="ECO:0000256" key="8">
    <source>
        <dbReference type="SAM" id="Phobius"/>
    </source>
</evidence>
<dbReference type="Pfam" id="PF02714">
    <property type="entry name" value="RSN1_7TM"/>
    <property type="match status" value="1"/>
</dbReference>
<feature type="region of interest" description="Disordered" evidence="7">
    <location>
        <begin position="278"/>
        <end position="313"/>
    </location>
</feature>
<evidence type="ECO:0000313" key="13">
    <source>
        <dbReference type="EMBL" id="KAE9977626.1"/>
    </source>
</evidence>
<evidence type="ECO:0000313" key="14">
    <source>
        <dbReference type="Proteomes" id="UP000433883"/>
    </source>
</evidence>
<feature type="domain" description="CSC1/OSCA1-like cytosolic" evidence="12">
    <location>
        <begin position="210"/>
        <end position="454"/>
    </location>
</feature>
<dbReference type="InterPro" id="IPR027815">
    <property type="entry name" value="CSC1/OSCA1-like_cyt"/>
</dbReference>
<dbReference type="PANTHER" id="PTHR13018">
    <property type="entry name" value="PROBABLE MEMBRANE PROTEIN DUF221-RELATED"/>
    <property type="match status" value="1"/>
</dbReference>
<dbReference type="Pfam" id="PF13967">
    <property type="entry name" value="RSN1_TM"/>
    <property type="match status" value="1"/>
</dbReference>
<name>A0A8H3UW05_VENIN</name>
<evidence type="ECO:0000259" key="11">
    <source>
        <dbReference type="Pfam" id="PF13967"/>
    </source>
</evidence>
<feature type="domain" description="CSC1/OSCA1-like N-terminal transmembrane" evidence="11">
    <location>
        <begin position="25"/>
        <end position="186"/>
    </location>
</feature>
<feature type="transmembrane region" description="Helical" evidence="8">
    <location>
        <begin position="165"/>
        <end position="184"/>
    </location>
</feature>
<evidence type="ECO:0000256" key="1">
    <source>
        <dbReference type="ARBA" id="ARBA00004141"/>
    </source>
</evidence>
<dbReference type="GO" id="GO:0005886">
    <property type="term" value="C:plasma membrane"/>
    <property type="evidence" value="ECO:0007669"/>
    <property type="project" value="TreeGrafter"/>
</dbReference>
<accession>A0A8H3UW05</accession>
<dbReference type="InterPro" id="IPR045122">
    <property type="entry name" value="Csc1-like"/>
</dbReference>
<feature type="transmembrane region" description="Helical" evidence="8">
    <location>
        <begin position="718"/>
        <end position="742"/>
    </location>
</feature>
<evidence type="ECO:0000259" key="9">
    <source>
        <dbReference type="Pfam" id="PF02714"/>
    </source>
</evidence>
<keyword evidence="3" id="KW-0813">Transport</keyword>
<evidence type="ECO:0000256" key="6">
    <source>
        <dbReference type="ARBA" id="ARBA00023136"/>
    </source>
</evidence>
<evidence type="ECO:0000259" key="12">
    <source>
        <dbReference type="Pfam" id="PF14703"/>
    </source>
</evidence>
<dbReference type="Pfam" id="PF12621">
    <property type="entry name" value="PHM7_ext"/>
    <property type="match status" value="1"/>
</dbReference>
<evidence type="ECO:0000256" key="5">
    <source>
        <dbReference type="ARBA" id="ARBA00022989"/>
    </source>
</evidence>
<feature type="transmembrane region" description="Helical" evidence="8">
    <location>
        <begin position="513"/>
        <end position="539"/>
    </location>
</feature>
<sequence length="1035" mass="117384">MVNATDIFGQTGTAHGKQGTTVQTFAISLAAGAVLFLVQFSFFLLVRNYLWAKRIYQPRSFLIPLKSRIKPPPSNPFRWIHTVFKIKEDPEVLYKAGMDAYFFLRYLSMNLKIFTPALCLILPILLPLNYHGGVAEQEINGVRYDVKGLDTLAWGNVSPSNTGRYWAHCILAIMLIVWVCYVFHQELMHYVVKRQEYLTSSGHRLKASSTTVLVTDIPKDLCTIEALEELYGDFPGGVRRIWLNRDFGDLLEKDTERRENEEHLERAETNMLRMVAKQNREHEKAGKRESSANVTDGNREPSGIEMESTEQASVSPAFVEEIRAMSVKEACERCLQYDQDTKAAWTHYLTPDQRPKMWIADTKHAWAWHIPIFFRLFSTKVDTIYYCRRELARLNDEVESAGQTLDAYKKNRSAFIQFNTQKAAHLACQAVADVNPRKMTSRSVEISPADINWPSLNLSWKARYIHRVIFFLLFLVAILVFGIISFITGSLSSASAFGNSISWLSWIAKLPPWLLSFVQGTLPPVIQVILLSGPLPIVLRSMTNKTRGALTESEGERSLQLWYFIFLLIELFIIPTLSSGLLATIQDLIQSPGNVTTVLAKNLPTASNYYFSFLIVQALSISASSITQTIRLFNFYVLGGTNTPDSVFAKLSFTNRTRIGSNIPWYTTFAVIGLAYSVIAPLILVFMIITFSLFWVVIKNNILYVIRTGDVDGGGLFFPSAINQTFTGLYFLEICLLGLFFLVRNANGDVTLQAQGIIMAIVLMLTICYQIWLNLNFYSLFQYAPIRLEVEVGRKQREAEEAERLMAEKNEAIAQFDGDASETTSRPTTAAEVDAPWQERDKTVSDEPSPKRPAASRMASKHSLRQRRSTNLTEETQRRKDAAEAKRILVRINRPLDEAHLAKMEARLSRAEHSAGHVGHALLPRKQDIEKQMFNDPISKIIMQHNDEIEDLDADDRDLLISVAFTHPILREPPPAVWIPSDDLGVSDDEVRRTRAMWPGVGIENRGAFFNKKFKVEVDRPPPDMSEFALIMKEL</sequence>
<feature type="transmembrane region" description="Helical" evidence="8">
    <location>
        <begin position="468"/>
        <end position="493"/>
    </location>
</feature>
<evidence type="ECO:0008006" key="15">
    <source>
        <dbReference type="Google" id="ProtNLM"/>
    </source>
</evidence>
<dbReference type="AlphaFoldDB" id="A0A8H3UW05"/>
<proteinExistence type="inferred from homology"/>
<dbReference type="InterPro" id="IPR022257">
    <property type="entry name" value="PHM7_ext"/>
</dbReference>
<feature type="compositionally biased region" description="Basic and acidic residues" evidence="7">
    <location>
        <begin position="278"/>
        <end position="290"/>
    </location>
</feature>
<evidence type="ECO:0000259" key="10">
    <source>
        <dbReference type="Pfam" id="PF12621"/>
    </source>
</evidence>
<feature type="domain" description="10TM putative phosphate transporter extracellular tail" evidence="10">
    <location>
        <begin position="959"/>
        <end position="1024"/>
    </location>
</feature>
<evidence type="ECO:0000256" key="4">
    <source>
        <dbReference type="ARBA" id="ARBA00022692"/>
    </source>
</evidence>
<protein>
    <recommendedName>
        <fullName evidence="15">DUF221-domain-containing protein</fullName>
    </recommendedName>
</protein>
<feature type="transmembrane region" description="Helical" evidence="8">
    <location>
        <begin position="25"/>
        <end position="46"/>
    </location>
</feature>
<feature type="compositionally biased region" description="Basic and acidic residues" evidence="7">
    <location>
        <begin position="837"/>
        <end position="850"/>
    </location>
</feature>
<comment type="caution">
    <text evidence="13">The sequence shown here is derived from an EMBL/GenBank/DDBJ whole genome shotgun (WGS) entry which is preliminary data.</text>
</comment>
<gene>
    <name evidence="13" type="ORF">BLS_001246</name>
</gene>
<organism evidence="13 14">
    <name type="scientific">Venturia inaequalis</name>
    <name type="common">Apple scab fungus</name>
    <dbReference type="NCBI Taxonomy" id="5025"/>
    <lineage>
        <taxon>Eukaryota</taxon>
        <taxon>Fungi</taxon>
        <taxon>Dikarya</taxon>
        <taxon>Ascomycota</taxon>
        <taxon>Pezizomycotina</taxon>
        <taxon>Dothideomycetes</taxon>
        <taxon>Pleosporomycetidae</taxon>
        <taxon>Venturiales</taxon>
        <taxon>Venturiaceae</taxon>
        <taxon>Venturia</taxon>
    </lineage>
</organism>
<comment type="subcellular location">
    <subcellularLocation>
        <location evidence="1">Membrane</location>
        <topology evidence="1">Multi-pass membrane protein</topology>
    </subcellularLocation>
</comment>
<comment type="similarity">
    <text evidence="2">Belongs to the CSC1 (TC 1.A.17) family.</text>
</comment>
<dbReference type="EMBL" id="WNWQ01000127">
    <property type="protein sequence ID" value="KAE9977626.1"/>
    <property type="molecule type" value="Genomic_DNA"/>
</dbReference>
<evidence type="ECO:0000256" key="7">
    <source>
        <dbReference type="SAM" id="MobiDB-lite"/>
    </source>
</evidence>
<keyword evidence="5 8" id="KW-1133">Transmembrane helix</keyword>